<sequence>MCMRLNCPNIIVRAAMTRETKSLAAVLSQENTPPPKHQKMMQHKRGHQIVSPSMRMHPDEAYE</sequence>
<accession>A0ABP1S172</accession>
<name>A0ABP1S172_9HEXA</name>
<protein>
    <submittedName>
        <fullName evidence="2">Uncharacterized protein</fullName>
    </submittedName>
</protein>
<proteinExistence type="predicted"/>
<feature type="compositionally biased region" description="Basic residues" evidence="1">
    <location>
        <begin position="36"/>
        <end position="47"/>
    </location>
</feature>
<evidence type="ECO:0000256" key="1">
    <source>
        <dbReference type="SAM" id="MobiDB-lite"/>
    </source>
</evidence>
<dbReference type="Proteomes" id="UP001642540">
    <property type="component" value="Unassembled WGS sequence"/>
</dbReference>
<keyword evidence="3" id="KW-1185">Reference proteome</keyword>
<evidence type="ECO:0000313" key="2">
    <source>
        <dbReference type="EMBL" id="CAL8140972.1"/>
    </source>
</evidence>
<reference evidence="2 3" key="1">
    <citation type="submission" date="2024-08" db="EMBL/GenBank/DDBJ databases">
        <authorList>
            <person name="Cucini C."/>
            <person name="Frati F."/>
        </authorList>
    </citation>
    <scope>NUCLEOTIDE SEQUENCE [LARGE SCALE GENOMIC DNA]</scope>
</reference>
<feature type="region of interest" description="Disordered" evidence="1">
    <location>
        <begin position="28"/>
        <end position="63"/>
    </location>
</feature>
<gene>
    <name evidence="2" type="ORF">ODALV1_LOCUS28512</name>
</gene>
<evidence type="ECO:0000313" key="3">
    <source>
        <dbReference type="Proteomes" id="UP001642540"/>
    </source>
</evidence>
<organism evidence="2 3">
    <name type="scientific">Orchesella dallaii</name>
    <dbReference type="NCBI Taxonomy" id="48710"/>
    <lineage>
        <taxon>Eukaryota</taxon>
        <taxon>Metazoa</taxon>
        <taxon>Ecdysozoa</taxon>
        <taxon>Arthropoda</taxon>
        <taxon>Hexapoda</taxon>
        <taxon>Collembola</taxon>
        <taxon>Entomobryomorpha</taxon>
        <taxon>Entomobryoidea</taxon>
        <taxon>Orchesellidae</taxon>
        <taxon>Orchesellinae</taxon>
        <taxon>Orchesella</taxon>
    </lineage>
</organism>
<comment type="caution">
    <text evidence="2">The sequence shown here is derived from an EMBL/GenBank/DDBJ whole genome shotgun (WGS) entry which is preliminary data.</text>
</comment>
<dbReference type="EMBL" id="CAXLJM020000143">
    <property type="protein sequence ID" value="CAL8140972.1"/>
    <property type="molecule type" value="Genomic_DNA"/>
</dbReference>